<name>A0A3B4DWL2_PYGNA</name>
<accession>A0A3B4DWL2</accession>
<evidence type="ECO:0000313" key="2">
    <source>
        <dbReference type="Proteomes" id="UP001501920"/>
    </source>
</evidence>
<proteinExistence type="predicted"/>
<organism evidence="1 2">
    <name type="scientific">Pygocentrus nattereri</name>
    <name type="common">Red-bellied piranha</name>
    <dbReference type="NCBI Taxonomy" id="42514"/>
    <lineage>
        <taxon>Eukaryota</taxon>
        <taxon>Metazoa</taxon>
        <taxon>Chordata</taxon>
        <taxon>Craniata</taxon>
        <taxon>Vertebrata</taxon>
        <taxon>Euteleostomi</taxon>
        <taxon>Actinopterygii</taxon>
        <taxon>Neopterygii</taxon>
        <taxon>Teleostei</taxon>
        <taxon>Ostariophysi</taxon>
        <taxon>Characiformes</taxon>
        <taxon>Characoidei</taxon>
        <taxon>Pygocentrus</taxon>
    </lineage>
</organism>
<sequence length="81" mass="9626">MPTLEEVVTAYKLRKRHHCRCRWPVRPLNSLRHMNKEFFSLILPIRETAMFIFLHIAPAMQSFLCLCSKNARITLTFHKQG</sequence>
<evidence type="ECO:0000313" key="1">
    <source>
        <dbReference type="Ensembl" id="ENSPNAP00000027441.2"/>
    </source>
</evidence>
<protein>
    <submittedName>
        <fullName evidence="1">Uncharacterized protein</fullName>
    </submittedName>
</protein>
<reference evidence="1" key="3">
    <citation type="submission" date="2025-09" db="UniProtKB">
        <authorList>
            <consortium name="Ensembl"/>
        </authorList>
    </citation>
    <scope>IDENTIFICATION</scope>
</reference>
<reference evidence="1 2" key="1">
    <citation type="submission" date="2020-10" db="EMBL/GenBank/DDBJ databases">
        <title>Pygocentrus nattereri (red-bellied piranha) genome, fPygNat1, primary haplotype.</title>
        <authorList>
            <person name="Myers G."/>
            <person name="Meyer A."/>
            <person name="Karagic N."/>
            <person name="Pippel M."/>
            <person name="Winkler S."/>
            <person name="Tracey A."/>
            <person name="Wood J."/>
            <person name="Formenti G."/>
            <person name="Howe K."/>
            <person name="Fedrigo O."/>
            <person name="Jarvis E.D."/>
        </authorList>
    </citation>
    <scope>NUCLEOTIDE SEQUENCE [LARGE SCALE GENOMIC DNA]</scope>
</reference>
<reference evidence="1" key="2">
    <citation type="submission" date="2025-08" db="UniProtKB">
        <authorList>
            <consortium name="Ensembl"/>
        </authorList>
    </citation>
    <scope>IDENTIFICATION</scope>
</reference>
<dbReference type="Ensembl" id="ENSPNAT00000002544.2">
    <property type="protein sequence ID" value="ENSPNAP00000027441.2"/>
    <property type="gene ID" value="ENSPNAG00000005241.2"/>
</dbReference>
<dbReference type="Proteomes" id="UP001501920">
    <property type="component" value="Chromosome 21"/>
</dbReference>
<keyword evidence="2" id="KW-1185">Reference proteome</keyword>
<dbReference type="AlphaFoldDB" id="A0A3B4DWL2"/>